<dbReference type="EMBL" id="JAEPRQ010000003">
    <property type="protein sequence ID" value="MBK4216516.1"/>
    <property type="molecule type" value="Genomic_DNA"/>
</dbReference>
<evidence type="ECO:0008006" key="4">
    <source>
        <dbReference type="Google" id="ProtNLM"/>
    </source>
</evidence>
<organism evidence="2 3">
    <name type="scientific">Paracoccus caeni</name>
    <dbReference type="NCBI Taxonomy" id="657651"/>
    <lineage>
        <taxon>Bacteria</taxon>
        <taxon>Pseudomonadati</taxon>
        <taxon>Pseudomonadota</taxon>
        <taxon>Alphaproteobacteria</taxon>
        <taxon>Rhodobacterales</taxon>
        <taxon>Paracoccaceae</taxon>
        <taxon>Paracoccus</taxon>
    </lineage>
</organism>
<comment type="caution">
    <text evidence="2">The sequence shown here is derived from an EMBL/GenBank/DDBJ whole genome shotgun (WGS) entry which is preliminary data.</text>
</comment>
<evidence type="ECO:0000313" key="2">
    <source>
        <dbReference type="EMBL" id="MBK4216516.1"/>
    </source>
</evidence>
<evidence type="ECO:0000256" key="1">
    <source>
        <dbReference type="SAM" id="Phobius"/>
    </source>
</evidence>
<feature type="transmembrane region" description="Helical" evidence="1">
    <location>
        <begin position="7"/>
        <end position="26"/>
    </location>
</feature>
<accession>A0A934SCT7</accession>
<dbReference type="RefSeq" id="WP_200686434.1">
    <property type="nucleotide sequence ID" value="NZ_JAEPRQ010000003.1"/>
</dbReference>
<evidence type="ECO:0000313" key="3">
    <source>
        <dbReference type="Proteomes" id="UP000640485"/>
    </source>
</evidence>
<keyword evidence="3" id="KW-1185">Reference proteome</keyword>
<name>A0A934SCT7_9RHOB</name>
<feature type="transmembrane region" description="Helical" evidence="1">
    <location>
        <begin position="111"/>
        <end position="129"/>
    </location>
</feature>
<sequence>MSIIQKICIGYFIALMGAASLNYIPGLTDQEGLAFGIFELDLFDDALHVASALWALVAGVMGGRAARNFLLIFGALYLGDGVFGFFTGYGYLDFGIFTNPAEGLSFTLFRFLANLPHLVLGGFALFAGLKWGRQGVAG</sequence>
<gene>
    <name evidence="2" type="ORF">JJJ17_11320</name>
</gene>
<feature type="transmembrane region" description="Helical" evidence="1">
    <location>
        <begin position="46"/>
        <end position="62"/>
    </location>
</feature>
<dbReference type="AlphaFoldDB" id="A0A934SCT7"/>
<protein>
    <recommendedName>
        <fullName evidence="4">DUF4383 domain-containing protein</fullName>
    </recommendedName>
</protein>
<keyword evidence="1" id="KW-1133">Transmembrane helix</keyword>
<reference evidence="2" key="1">
    <citation type="submission" date="2021-01" db="EMBL/GenBank/DDBJ databases">
        <title>Paracoccus amoyensis sp. nov., isolated from the surface seawater along the coast of Xiamen Island, China.</title>
        <authorList>
            <person name="Lyu L."/>
        </authorList>
    </citation>
    <scope>NUCLEOTIDE SEQUENCE</scope>
    <source>
        <strain evidence="2">MJ17</strain>
    </source>
</reference>
<feature type="transmembrane region" description="Helical" evidence="1">
    <location>
        <begin position="69"/>
        <end position="91"/>
    </location>
</feature>
<keyword evidence="1" id="KW-0812">Transmembrane</keyword>
<proteinExistence type="predicted"/>
<keyword evidence="1" id="KW-0472">Membrane</keyword>
<dbReference type="Proteomes" id="UP000640485">
    <property type="component" value="Unassembled WGS sequence"/>
</dbReference>